<evidence type="ECO:0000256" key="7">
    <source>
        <dbReference type="SAM" id="Phobius"/>
    </source>
</evidence>
<evidence type="ECO:0000313" key="8">
    <source>
        <dbReference type="EMBL" id="SVE70034.1"/>
    </source>
</evidence>
<evidence type="ECO:0000256" key="6">
    <source>
        <dbReference type="SAM" id="MobiDB-lite"/>
    </source>
</evidence>
<keyword evidence="3 7" id="KW-0812">Transmembrane</keyword>
<gene>
    <name evidence="8" type="primary">EOG090X0CJA</name>
</gene>
<sequence>MLMGLYLFTIAIQDLRYREMYHQYSHEWTSSLGCTLVGVVAMTSTELHNSSQTNEIMSENDRNQEPEPESPPQSGTNALIAHITRNKVDFALWGTRLATIFFTFNYLFPIFGYGQAMYWKALQANAATSALRLHQRLPRVQLSREFLGQLFVEDSAHYLMYSLVFLYCSPITWVLLPIFLFAILHISSNTLEMINLLGPNSMKLLRIGIGIVEVQSANLLRTIAYAEIFLFPLLIITLFSGRATLMTIFVYYRFLTLRYSSRRNPYTRNAFYELRVGVEGLSQRPNIPEGIRRAITTAVGFISRLAPPTVQHSAQ</sequence>
<comment type="subcellular location">
    <subcellularLocation>
        <location evidence="1">Membrane</location>
        <topology evidence="1">Multi-pass membrane protein</topology>
    </subcellularLocation>
</comment>
<evidence type="ECO:0000256" key="1">
    <source>
        <dbReference type="ARBA" id="ARBA00004141"/>
    </source>
</evidence>
<dbReference type="PANTHER" id="PTHR12703:SF4">
    <property type="entry name" value="TRANSMEMBRANE PROTEIN 33"/>
    <property type="match status" value="1"/>
</dbReference>
<dbReference type="GO" id="GO:0071786">
    <property type="term" value="P:endoplasmic reticulum tubular network organization"/>
    <property type="evidence" value="ECO:0007669"/>
    <property type="project" value="TreeGrafter"/>
</dbReference>
<reference evidence="8" key="1">
    <citation type="submission" date="2018-08" db="EMBL/GenBank/DDBJ databases">
        <authorList>
            <person name="Cornetti L."/>
        </authorList>
    </citation>
    <scope>NUCLEOTIDE SEQUENCE</scope>
    <source>
        <strain evidence="8">FI-BAL1-1</strain>
    </source>
</reference>
<dbReference type="GO" id="GO:0005783">
    <property type="term" value="C:endoplasmic reticulum"/>
    <property type="evidence" value="ECO:0007669"/>
    <property type="project" value="TreeGrafter"/>
</dbReference>
<organism evidence="8">
    <name type="scientific">Eubosmina coregoni</name>
    <dbReference type="NCBI Taxonomy" id="186181"/>
    <lineage>
        <taxon>Eukaryota</taxon>
        <taxon>Metazoa</taxon>
        <taxon>Ecdysozoa</taxon>
        <taxon>Arthropoda</taxon>
        <taxon>Crustacea</taxon>
        <taxon>Branchiopoda</taxon>
        <taxon>Diplostraca</taxon>
        <taxon>Cladocera</taxon>
        <taxon>Anomopoda</taxon>
        <taxon>Bosminidae</taxon>
        <taxon>Eubosmina</taxon>
    </lineage>
</organism>
<dbReference type="AlphaFoldDB" id="A0A4Y7LPG8"/>
<dbReference type="GO" id="GO:0016020">
    <property type="term" value="C:membrane"/>
    <property type="evidence" value="ECO:0007669"/>
    <property type="project" value="UniProtKB-SubCell"/>
</dbReference>
<accession>A0A4Y7LPG8</accession>
<dbReference type="InterPro" id="IPR005344">
    <property type="entry name" value="TMEM33/Pom33"/>
</dbReference>
<feature type="transmembrane region" description="Helical" evidence="7">
    <location>
        <begin position="229"/>
        <end position="252"/>
    </location>
</feature>
<evidence type="ECO:0000256" key="5">
    <source>
        <dbReference type="ARBA" id="ARBA00023136"/>
    </source>
</evidence>
<dbReference type="InterPro" id="IPR051645">
    <property type="entry name" value="PER33/POM33_regulator"/>
</dbReference>
<dbReference type="Pfam" id="PF03661">
    <property type="entry name" value="TMEM33_Pom33"/>
    <property type="match status" value="1"/>
</dbReference>
<name>A0A4Y7LPG8_9CRUS</name>
<evidence type="ECO:0000256" key="3">
    <source>
        <dbReference type="ARBA" id="ARBA00022692"/>
    </source>
</evidence>
<dbReference type="GO" id="GO:0061024">
    <property type="term" value="P:membrane organization"/>
    <property type="evidence" value="ECO:0007669"/>
    <property type="project" value="TreeGrafter"/>
</dbReference>
<proteinExistence type="evidence at transcript level"/>
<dbReference type="PANTHER" id="PTHR12703">
    <property type="entry name" value="TRANSMEMBRANE PROTEIN 33"/>
    <property type="match status" value="1"/>
</dbReference>
<keyword evidence="4 7" id="KW-1133">Transmembrane helix</keyword>
<comment type="similarity">
    <text evidence="2">Belongs to the PER33/POM33 family.</text>
</comment>
<feature type="region of interest" description="Disordered" evidence="6">
    <location>
        <begin position="49"/>
        <end position="76"/>
    </location>
</feature>
<protein>
    <submittedName>
        <fullName evidence="8">EOG090X0CJA</fullName>
    </submittedName>
</protein>
<evidence type="ECO:0000256" key="4">
    <source>
        <dbReference type="ARBA" id="ARBA00022989"/>
    </source>
</evidence>
<feature type="transmembrane region" description="Helical" evidence="7">
    <location>
        <begin position="90"/>
        <end position="111"/>
    </location>
</feature>
<keyword evidence="5 7" id="KW-0472">Membrane</keyword>
<dbReference type="EMBL" id="LR000415">
    <property type="protein sequence ID" value="SVE70034.1"/>
    <property type="molecule type" value="mRNA"/>
</dbReference>
<feature type="transmembrane region" description="Helical" evidence="7">
    <location>
        <begin position="158"/>
        <end position="184"/>
    </location>
</feature>
<evidence type="ECO:0000256" key="2">
    <source>
        <dbReference type="ARBA" id="ARBA00007322"/>
    </source>
</evidence>